<dbReference type="Gene3D" id="1.10.1740.10">
    <property type="match status" value="1"/>
</dbReference>
<dbReference type="Gene3D" id="1.10.10.10">
    <property type="entry name" value="Winged helix-like DNA-binding domain superfamily/Winged helix DNA-binding domain"/>
    <property type="match status" value="1"/>
</dbReference>
<sequence length="163" mass="18949">MWWDEEWDDAVRRLFPAVVRRLVAWRLTEADAQDACQEAWLVLLRNPCALRDRDRLEAWLCTIARRRAARMIARRARGDGVVPRSPEPSPEARVVLAERDQRLWSVVGDLPDRYRRLLYLLAHRPELSIAQVAAELGVSPASVATLRRRCCARVRRRLRAEGF</sequence>
<evidence type="ECO:0000256" key="4">
    <source>
        <dbReference type="ARBA" id="ARBA00023125"/>
    </source>
</evidence>
<feature type="domain" description="RNA polymerase sigma-70 region 2" evidence="6">
    <location>
        <begin position="11"/>
        <end position="77"/>
    </location>
</feature>
<evidence type="ECO:0000256" key="5">
    <source>
        <dbReference type="ARBA" id="ARBA00023163"/>
    </source>
</evidence>
<proteinExistence type="inferred from homology"/>
<reference evidence="8" key="1">
    <citation type="journal article" date="2019" name="Int. J. Syst. Evol. Microbiol.">
        <title>The Global Catalogue of Microorganisms (GCM) 10K type strain sequencing project: providing services to taxonomists for standard genome sequencing and annotation.</title>
        <authorList>
            <consortium name="The Broad Institute Genomics Platform"/>
            <consortium name="The Broad Institute Genome Sequencing Center for Infectious Disease"/>
            <person name="Wu L."/>
            <person name="Ma J."/>
        </authorList>
    </citation>
    <scope>NUCLEOTIDE SEQUENCE [LARGE SCALE GENOMIC DNA]</scope>
    <source>
        <strain evidence="8">CGMCC 4.7643</strain>
    </source>
</reference>
<dbReference type="InterPro" id="IPR013324">
    <property type="entry name" value="RNA_pol_sigma_r3/r4-like"/>
</dbReference>
<dbReference type="SUPFAM" id="SSF88659">
    <property type="entry name" value="Sigma3 and sigma4 domains of RNA polymerase sigma factors"/>
    <property type="match status" value="1"/>
</dbReference>
<dbReference type="RefSeq" id="WP_345397832.1">
    <property type="nucleotide sequence ID" value="NZ_BAABHG010000009.1"/>
</dbReference>
<dbReference type="NCBIfam" id="TIGR02937">
    <property type="entry name" value="sigma70-ECF"/>
    <property type="match status" value="1"/>
</dbReference>
<dbReference type="SUPFAM" id="SSF88946">
    <property type="entry name" value="Sigma2 domain of RNA polymerase sigma factors"/>
    <property type="match status" value="1"/>
</dbReference>
<accession>A0ABW5GFR7</accession>
<dbReference type="PANTHER" id="PTHR43133">
    <property type="entry name" value="RNA POLYMERASE ECF-TYPE SIGMA FACTO"/>
    <property type="match status" value="1"/>
</dbReference>
<dbReference type="InterPro" id="IPR039425">
    <property type="entry name" value="RNA_pol_sigma-70-like"/>
</dbReference>
<evidence type="ECO:0000313" key="8">
    <source>
        <dbReference type="Proteomes" id="UP001597419"/>
    </source>
</evidence>
<organism evidence="7 8">
    <name type="scientific">Amycolatopsis samaneae</name>
    <dbReference type="NCBI Taxonomy" id="664691"/>
    <lineage>
        <taxon>Bacteria</taxon>
        <taxon>Bacillati</taxon>
        <taxon>Actinomycetota</taxon>
        <taxon>Actinomycetes</taxon>
        <taxon>Pseudonocardiales</taxon>
        <taxon>Pseudonocardiaceae</taxon>
        <taxon>Amycolatopsis</taxon>
    </lineage>
</organism>
<dbReference type="EMBL" id="JBHUKU010000008">
    <property type="protein sequence ID" value="MFD2460363.1"/>
    <property type="molecule type" value="Genomic_DNA"/>
</dbReference>
<evidence type="ECO:0000256" key="3">
    <source>
        <dbReference type="ARBA" id="ARBA00023082"/>
    </source>
</evidence>
<comment type="caution">
    <text evidence="7">The sequence shown here is derived from an EMBL/GenBank/DDBJ whole genome shotgun (WGS) entry which is preliminary data.</text>
</comment>
<dbReference type="InterPro" id="IPR036388">
    <property type="entry name" value="WH-like_DNA-bd_sf"/>
</dbReference>
<keyword evidence="8" id="KW-1185">Reference proteome</keyword>
<dbReference type="InterPro" id="IPR013325">
    <property type="entry name" value="RNA_pol_sigma_r2"/>
</dbReference>
<dbReference type="PANTHER" id="PTHR43133:SF8">
    <property type="entry name" value="RNA POLYMERASE SIGMA FACTOR HI_1459-RELATED"/>
    <property type="match status" value="1"/>
</dbReference>
<dbReference type="Pfam" id="PF04542">
    <property type="entry name" value="Sigma70_r2"/>
    <property type="match status" value="1"/>
</dbReference>
<keyword evidence="3" id="KW-0731">Sigma factor</keyword>
<protein>
    <submittedName>
        <fullName evidence="7">RNA polymerase sigma factor</fullName>
    </submittedName>
</protein>
<keyword evidence="2" id="KW-0805">Transcription regulation</keyword>
<gene>
    <name evidence="7" type="ORF">ACFSYJ_17275</name>
</gene>
<keyword evidence="4" id="KW-0238">DNA-binding</keyword>
<dbReference type="Proteomes" id="UP001597419">
    <property type="component" value="Unassembled WGS sequence"/>
</dbReference>
<name>A0ABW5GFR7_9PSEU</name>
<evidence type="ECO:0000313" key="7">
    <source>
        <dbReference type="EMBL" id="MFD2460363.1"/>
    </source>
</evidence>
<dbReference type="InterPro" id="IPR007627">
    <property type="entry name" value="RNA_pol_sigma70_r2"/>
</dbReference>
<comment type="similarity">
    <text evidence="1">Belongs to the sigma-70 factor family. ECF subfamily.</text>
</comment>
<dbReference type="InterPro" id="IPR014284">
    <property type="entry name" value="RNA_pol_sigma-70_dom"/>
</dbReference>
<evidence type="ECO:0000256" key="1">
    <source>
        <dbReference type="ARBA" id="ARBA00010641"/>
    </source>
</evidence>
<evidence type="ECO:0000259" key="6">
    <source>
        <dbReference type="Pfam" id="PF04542"/>
    </source>
</evidence>
<keyword evidence="5" id="KW-0804">Transcription</keyword>
<evidence type="ECO:0000256" key="2">
    <source>
        <dbReference type="ARBA" id="ARBA00023015"/>
    </source>
</evidence>